<feature type="region of interest" description="Disordered" evidence="1">
    <location>
        <begin position="175"/>
        <end position="229"/>
    </location>
</feature>
<accession>A0A8E2E8G9</accession>
<organism evidence="2 3">
    <name type="scientific">Lepidopterella palustris CBS 459.81</name>
    <dbReference type="NCBI Taxonomy" id="1314670"/>
    <lineage>
        <taxon>Eukaryota</taxon>
        <taxon>Fungi</taxon>
        <taxon>Dikarya</taxon>
        <taxon>Ascomycota</taxon>
        <taxon>Pezizomycotina</taxon>
        <taxon>Dothideomycetes</taxon>
        <taxon>Pleosporomycetidae</taxon>
        <taxon>Mytilinidiales</taxon>
        <taxon>Argynnaceae</taxon>
        <taxon>Lepidopterella</taxon>
    </lineage>
</organism>
<dbReference type="AlphaFoldDB" id="A0A8E2E8G9"/>
<gene>
    <name evidence="2" type="ORF">K432DRAFT_71681</name>
</gene>
<proteinExistence type="predicted"/>
<dbReference type="EMBL" id="KV745012">
    <property type="protein sequence ID" value="OCK79302.1"/>
    <property type="molecule type" value="Genomic_DNA"/>
</dbReference>
<sequence length="261" mass="26987">MLPKLALVIDVNSLPGSYVVTCVKLLTGLGVHHKTPLALTFSLLFSSHHQLIQASNTRHTSFPHFRGSPIDRNTEQHSPHQLLHIFHFKIIMHAIQIAAVMGFAFACFVSADCPAAATVVVTCTVTAAPDWCTSSTPIISASVGTPTSILCTSESAPPETPSPFHPQLMSGGLSGVLSSSPPETPLSSGTSVGVTETTSSSTPATYTPSSHTTTGLHSTPASLTLPPSTETGAAGHIEFNPTIVGLVAAGAVVNGAFAFLI</sequence>
<dbReference type="Proteomes" id="UP000250266">
    <property type="component" value="Unassembled WGS sequence"/>
</dbReference>
<feature type="compositionally biased region" description="Low complexity" evidence="1">
    <location>
        <begin position="175"/>
        <end position="214"/>
    </location>
</feature>
<feature type="compositionally biased region" description="Polar residues" evidence="1">
    <location>
        <begin position="215"/>
        <end position="229"/>
    </location>
</feature>
<evidence type="ECO:0000256" key="1">
    <source>
        <dbReference type="SAM" id="MobiDB-lite"/>
    </source>
</evidence>
<name>A0A8E2E8G9_9PEZI</name>
<evidence type="ECO:0000313" key="3">
    <source>
        <dbReference type="Proteomes" id="UP000250266"/>
    </source>
</evidence>
<protein>
    <submittedName>
        <fullName evidence="2">Uncharacterized protein</fullName>
    </submittedName>
</protein>
<reference evidence="2 3" key="1">
    <citation type="journal article" date="2016" name="Nat. Commun.">
        <title>Ectomycorrhizal ecology is imprinted in the genome of the dominant symbiotic fungus Cenococcum geophilum.</title>
        <authorList>
            <consortium name="DOE Joint Genome Institute"/>
            <person name="Peter M."/>
            <person name="Kohler A."/>
            <person name="Ohm R.A."/>
            <person name="Kuo A."/>
            <person name="Krutzmann J."/>
            <person name="Morin E."/>
            <person name="Arend M."/>
            <person name="Barry K.W."/>
            <person name="Binder M."/>
            <person name="Choi C."/>
            <person name="Clum A."/>
            <person name="Copeland A."/>
            <person name="Grisel N."/>
            <person name="Haridas S."/>
            <person name="Kipfer T."/>
            <person name="LaButti K."/>
            <person name="Lindquist E."/>
            <person name="Lipzen A."/>
            <person name="Maire R."/>
            <person name="Meier B."/>
            <person name="Mihaltcheva S."/>
            <person name="Molinier V."/>
            <person name="Murat C."/>
            <person name="Poggeler S."/>
            <person name="Quandt C.A."/>
            <person name="Sperisen C."/>
            <person name="Tritt A."/>
            <person name="Tisserant E."/>
            <person name="Crous P.W."/>
            <person name="Henrissat B."/>
            <person name="Nehls U."/>
            <person name="Egli S."/>
            <person name="Spatafora J.W."/>
            <person name="Grigoriev I.V."/>
            <person name="Martin F.M."/>
        </authorList>
    </citation>
    <scope>NUCLEOTIDE SEQUENCE [LARGE SCALE GENOMIC DNA]</scope>
    <source>
        <strain evidence="2 3">CBS 459.81</strain>
    </source>
</reference>
<evidence type="ECO:0000313" key="2">
    <source>
        <dbReference type="EMBL" id="OCK79302.1"/>
    </source>
</evidence>
<keyword evidence="3" id="KW-1185">Reference proteome</keyword>